<dbReference type="PROSITE" id="PS50943">
    <property type="entry name" value="HTH_CROC1"/>
    <property type="match status" value="1"/>
</dbReference>
<reference evidence="2" key="1">
    <citation type="submission" date="2022-07" db="EMBL/GenBank/DDBJ databases">
        <title>Diversity of ethanolamine utilization by human commensal Escherichia coli.</title>
        <authorList>
            <person name="Jubelin G."/>
        </authorList>
    </citation>
    <scope>NUCLEOTIDE SEQUENCE</scope>
    <source>
        <strain evidence="2">S1</strain>
    </source>
</reference>
<organism evidence="2 3">
    <name type="scientific">Escherichia marmotae</name>
    <dbReference type="NCBI Taxonomy" id="1499973"/>
    <lineage>
        <taxon>Bacteria</taxon>
        <taxon>Pseudomonadati</taxon>
        <taxon>Pseudomonadota</taxon>
        <taxon>Gammaproteobacteria</taxon>
        <taxon>Enterobacterales</taxon>
        <taxon>Enterobacteriaceae</taxon>
        <taxon>Escherichia</taxon>
    </lineage>
</organism>
<proteinExistence type="predicted"/>
<evidence type="ECO:0000313" key="3">
    <source>
        <dbReference type="Proteomes" id="UP001206878"/>
    </source>
</evidence>
<name>A0AAW5MM10_9ESCH</name>
<dbReference type="InterPro" id="IPR010982">
    <property type="entry name" value="Lambda_DNA-bd_dom_sf"/>
</dbReference>
<dbReference type="InterPro" id="IPR001387">
    <property type="entry name" value="Cro/C1-type_HTH"/>
</dbReference>
<feature type="domain" description="HTH cro/C1-type" evidence="1">
    <location>
        <begin position="17"/>
        <end position="44"/>
    </location>
</feature>
<evidence type="ECO:0000313" key="2">
    <source>
        <dbReference type="EMBL" id="MCR6674764.1"/>
    </source>
</evidence>
<dbReference type="SUPFAM" id="SSF47413">
    <property type="entry name" value="lambda repressor-like DNA-binding domains"/>
    <property type="match status" value="1"/>
</dbReference>
<accession>A0AAW5MM10</accession>
<dbReference type="EMBL" id="JANPXH010000002">
    <property type="protein sequence ID" value="MCR6674764.1"/>
    <property type="molecule type" value="Genomic_DNA"/>
</dbReference>
<dbReference type="Proteomes" id="UP001206878">
    <property type="component" value="Unassembled WGS sequence"/>
</dbReference>
<sequence>MNGEYFVRLAVHTLKCTQKDLANQLGVSSTQISKWKKGEHISTDIEKNSEILHK</sequence>
<dbReference type="GO" id="GO:0003677">
    <property type="term" value="F:DNA binding"/>
    <property type="evidence" value="ECO:0007669"/>
    <property type="project" value="InterPro"/>
</dbReference>
<dbReference type="CDD" id="cd00093">
    <property type="entry name" value="HTH_XRE"/>
    <property type="match status" value="1"/>
</dbReference>
<dbReference type="AlphaFoldDB" id="A0AAW5MM10"/>
<dbReference type="Gene3D" id="1.10.260.40">
    <property type="entry name" value="lambda repressor-like DNA-binding domains"/>
    <property type="match status" value="1"/>
</dbReference>
<evidence type="ECO:0000259" key="1">
    <source>
        <dbReference type="PROSITE" id="PS50943"/>
    </source>
</evidence>
<protein>
    <submittedName>
        <fullName evidence="2">Helix-turn-helix domain-containing protein</fullName>
    </submittedName>
</protein>
<dbReference type="Pfam" id="PF01381">
    <property type="entry name" value="HTH_3"/>
    <property type="match status" value="1"/>
</dbReference>
<gene>
    <name evidence="2" type="ORF">NVV43_03965</name>
</gene>
<comment type="caution">
    <text evidence="2">The sequence shown here is derived from an EMBL/GenBank/DDBJ whole genome shotgun (WGS) entry which is preliminary data.</text>
</comment>